<name>A0A9P1DC52_9DINO</name>
<dbReference type="GO" id="GO:0006906">
    <property type="term" value="P:vesicle fusion"/>
    <property type="evidence" value="ECO:0007669"/>
    <property type="project" value="TreeGrafter"/>
</dbReference>
<dbReference type="CDD" id="cd15848">
    <property type="entry name" value="SNARE_syntaxin1-like"/>
    <property type="match status" value="1"/>
</dbReference>
<keyword evidence="7" id="KW-0732">Signal</keyword>
<dbReference type="Proteomes" id="UP001152797">
    <property type="component" value="Unassembled WGS sequence"/>
</dbReference>
<feature type="signal peptide" evidence="7">
    <location>
        <begin position="1"/>
        <end position="17"/>
    </location>
</feature>
<dbReference type="PROSITE" id="PS50192">
    <property type="entry name" value="T_SNARE"/>
    <property type="match status" value="1"/>
</dbReference>
<dbReference type="InterPro" id="IPR000727">
    <property type="entry name" value="T_SNARE_dom"/>
</dbReference>
<dbReference type="Gene3D" id="1.20.58.70">
    <property type="match status" value="1"/>
</dbReference>
<dbReference type="SMART" id="SM00397">
    <property type="entry name" value="t_SNARE"/>
    <property type="match status" value="1"/>
</dbReference>
<evidence type="ECO:0000256" key="6">
    <source>
        <dbReference type="SAM" id="Phobius"/>
    </source>
</evidence>
<proteinExistence type="inferred from homology"/>
<evidence type="ECO:0000256" key="2">
    <source>
        <dbReference type="ARBA" id="ARBA00009063"/>
    </source>
</evidence>
<protein>
    <submittedName>
        <fullName evidence="10">Vignain</fullName>
    </submittedName>
</protein>
<evidence type="ECO:0000256" key="5">
    <source>
        <dbReference type="ARBA" id="ARBA00023136"/>
    </source>
</evidence>
<dbReference type="GO" id="GO:0031201">
    <property type="term" value="C:SNARE complex"/>
    <property type="evidence" value="ECO:0007669"/>
    <property type="project" value="TreeGrafter"/>
</dbReference>
<comment type="subcellular location">
    <subcellularLocation>
        <location evidence="1">Membrane</location>
        <topology evidence="1">Single-pass type IV membrane protein</topology>
    </subcellularLocation>
</comment>
<dbReference type="InterPro" id="IPR006011">
    <property type="entry name" value="Syntaxin_N"/>
</dbReference>
<dbReference type="EMBL" id="CAMXCT030003979">
    <property type="protein sequence ID" value="CAL4794460.1"/>
    <property type="molecule type" value="Genomic_DNA"/>
</dbReference>
<reference evidence="10 11" key="2">
    <citation type="submission" date="2024-05" db="EMBL/GenBank/DDBJ databases">
        <authorList>
            <person name="Chen Y."/>
            <person name="Shah S."/>
            <person name="Dougan E. K."/>
            <person name="Thang M."/>
            <person name="Chan C."/>
        </authorList>
    </citation>
    <scope>NUCLEOTIDE SEQUENCE [LARGE SCALE GENOMIC DNA]</scope>
</reference>
<dbReference type="GO" id="GO:0048278">
    <property type="term" value="P:vesicle docking"/>
    <property type="evidence" value="ECO:0007669"/>
    <property type="project" value="TreeGrafter"/>
</dbReference>
<keyword evidence="11" id="KW-1185">Reference proteome</keyword>
<keyword evidence="3 6" id="KW-0812">Transmembrane</keyword>
<feature type="transmembrane region" description="Helical" evidence="6">
    <location>
        <begin position="792"/>
        <end position="812"/>
    </location>
</feature>
<gene>
    <name evidence="9" type="ORF">C1SCF055_LOCUS32720</name>
</gene>
<dbReference type="PANTHER" id="PTHR19957:SF307">
    <property type="entry name" value="PROTEIN SSO1-RELATED"/>
    <property type="match status" value="1"/>
</dbReference>
<evidence type="ECO:0000259" key="8">
    <source>
        <dbReference type="PROSITE" id="PS50192"/>
    </source>
</evidence>
<dbReference type="Gene3D" id="1.20.5.110">
    <property type="match status" value="1"/>
</dbReference>
<dbReference type="SMART" id="SM00503">
    <property type="entry name" value="SynN"/>
    <property type="match status" value="1"/>
</dbReference>
<keyword evidence="4 6" id="KW-1133">Transmembrane helix</keyword>
<dbReference type="Pfam" id="PF05739">
    <property type="entry name" value="SNARE"/>
    <property type="match status" value="1"/>
</dbReference>
<dbReference type="InterPro" id="IPR010989">
    <property type="entry name" value="SNARE"/>
</dbReference>
<organism evidence="9">
    <name type="scientific">Cladocopium goreaui</name>
    <dbReference type="NCBI Taxonomy" id="2562237"/>
    <lineage>
        <taxon>Eukaryota</taxon>
        <taxon>Sar</taxon>
        <taxon>Alveolata</taxon>
        <taxon>Dinophyceae</taxon>
        <taxon>Suessiales</taxon>
        <taxon>Symbiodiniaceae</taxon>
        <taxon>Cladocopium</taxon>
    </lineage>
</organism>
<feature type="chain" id="PRO_5043271221" evidence="7">
    <location>
        <begin position="18"/>
        <end position="851"/>
    </location>
</feature>
<dbReference type="EMBL" id="CAMXCT010003979">
    <property type="protein sequence ID" value="CAI4007148.1"/>
    <property type="molecule type" value="Genomic_DNA"/>
</dbReference>
<dbReference type="GO" id="GO:0006886">
    <property type="term" value="P:intracellular protein transport"/>
    <property type="evidence" value="ECO:0007669"/>
    <property type="project" value="TreeGrafter"/>
</dbReference>
<dbReference type="OrthoDB" id="10255013at2759"/>
<dbReference type="AlphaFoldDB" id="A0A9P1DC52"/>
<dbReference type="GO" id="GO:0012505">
    <property type="term" value="C:endomembrane system"/>
    <property type="evidence" value="ECO:0007669"/>
    <property type="project" value="TreeGrafter"/>
</dbReference>
<accession>A0A9P1DC52</accession>
<feature type="domain" description="T-SNARE coiled-coil homology" evidence="8">
    <location>
        <begin position="721"/>
        <end position="783"/>
    </location>
</feature>
<comment type="similarity">
    <text evidence="2">Belongs to the syntaxin family.</text>
</comment>
<reference evidence="9" key="1">
    <citation type="submission" date="2022-10" db="EMBL/GenBank/DDBJ databases">
        <authorList>
            <person name="Chen Y."/>
            <person name="Dougan E. K."/>
            <person name="Chan C."/>
            <person name="Rhodes N."/>
            <person name="Thang M."/>
        </authorList>
    </citation>
    <scope>NUCLEOTIDE SEQUENCE</scope>
</reference>
<dbReference type="GO" id="GO:0000149">
    <property type="term" value="F:SNARE binding"/>
    <property type="evidence" value="ECO:0007669"/>
    <property type="project" value="TreeGrafter"/>
</dbReference>
<dbReference type="GO" id="GO:0005886">
    <property type="term" value="C:plasma membrane"/>
    <property type="evidence" value="ECO:0007669"/>
    <property type="project" value="TreeGrafter"/>
</dbReference>
<keyword evidence="5 6" id="KW-0472">Membrane</keyword>
<dbReference type="GO" id="GO:0005484">
    <property type="term" value="F:SNAP receptor activity"/>
    <property type="evidence" value="ECO:0007669"/>
    <property type="project" value="TreeGrafter"/>
</dbReference>
<evidence type="ECO:0000256" key="7">
    <source>
        <dbReference type="SAM" id="SignalP"/>
    </source>
</evidence>
<dbReference type="GO" id="GO:0006887">
    <property type="term" value="P:exocytosis"/>
    <property type="evidence" value="ECO:0007669"/>
    <property type="project" value="TreeGrafter"/>
</dbReference>
<dbReference type="PANTHER" id="PTHR19957">
    <property type="entry name" value="SYNTAXIN"/>
    <property type="match status" value="1"/>
</dbReference>
<evidence type="ECO:0000313" key="9">
    <source>
        <dbReference type="EMBL" id="CAI4007148.1"/>
    </source>
</evidence>
<evidence type="ECO:0000256" key="3">
    <source>
        <dbReference type="ARBA" id="ARBA00022692"/>
    </source>
</evidence>
<dbReference type="EMBL" id="CAMXCT020003979">
    <property type="protein sequence ID" value="CAL1160523.1"/>
    <property type="molecule type" value="Genomic_DNA"/>
</dbReference>
<evidence type="ECO:0000313" key="11">
    <source>
        <dbReference type="Proteomes" id="UP001152797"/>
    </source>
</evidence>
<evidence type="ECO:0000256" key="4">
    <source>
        <dbReference type="ARBA" id="ARBA00022989"/>
    </source>
</evidence>
<evidence type="ECO:0000256" key="1">
    <source>
        <dbReference type="ARBA" id="ARBA00004211"/>
    </source>
</evidence>
<dbReference type="InterPro" id="IPR045242">
    <property type="entry name" value="Syntaxin"/>
</dbReference>
<comment type="caution">
    <text evidence="9">The sequence shown here is derived from an EMBL/GenBank/DDBJ whole genome shotgun (WGS) entry which is preliminary data.</text>
</comment>
<evidence type="ECO:0000313" key="10">
    <source>
        <dbReference type="EMBL" id="CAL4794460.1"/>
    </source>
</evidence>
<sequence>MLWCFIFSELLLAEVTATSHILRRAQQVVVEPNGEAAHANSSAPVTLHRVQGCDDRPAKCHYRKDSEEKRIAVYTYVTGAYEEVRDFNVPCVPPGVDAFFLIDEVTRKQAKPEHLALWRRHGWWVMTMLPLIQGTAEVPLARLAAKSLKFTPPSWMLNGTWDWLVEFDGDISIDMAGLRPMLDEHQDKPLLLLKWYWRNCAPWDCFLQECEDMLTKRKEYVSTSYENVIKWRDELTKYHNDPLHPFEPADYYELGIMFRNVAHDKSAQITSAFKQVLLGTNPWRYRKDRNSSLDREVEALSISKLYEQLKYCVVQTRRGRNLLADPATRSKADASKADDVLEVLEALAPIQDLQVVKWFDVEILHDLPTAPEPGLTCSDFEKDELRLERQIFLVFPRFCQQILGQKVLICAIRMTRVQRKVYKWHKMPCSRKKTASVASFWGDLHQEQQETETLRKKVWRMANLAFCKKRRRFKNCKVASDLSRRQEVEAQSLRERQLRCNQMRREEALRSAVEAARADQEATTWGWLVTTYFCMVKLGRQQMIRISSAFRREDPLVAFLAKLETVRKGPLSELEGALADAAATHKAALTATTASAEKQALLQAEAEASRASEAAARTSQLLRNLASEPSASSGSEAALRRQALAGVSVLFQNALNSYFQAQVAFRQEMEGKVSRQLRAAFPEADESVVEAVAAGRSAASTIQDAMQRQSGTAPLTTANALQGTRERCDELASLARAARDLSQLFVDVESLVNSQGEILNDIGSHIASTRDQTKRARDELLRASASRSACRWRWAALVLALVILALIIFIAFSSEHHKKASQNTAGLWASQLSATLLRAGRTSQDVAGVQG</sequence>
<dbReference type="SUPFAM" id="SSF47661">
    <property type="entry name" value="t-snare proteins"/>
    <property type="match status" value="1"/>
</dbReference>